<name>A0ABV5Y9A9_9ACTN</name>
<evidence type="ECO:0000313" key="4">
    <source>
        <dbReference type="EMBL" id="MFB9831052.1"/>
    </source>
</evidence>
<evidence type="ECO:0000313" key="5">
    <source>
        <dbReference type="Proteomes" id="UP001589627"/>
    </source>
</evidence>
<dbReference type="InterPro" id="IPR036291">
    <property type="entry name" value="NAD(P)-bd_dom_sf"/>
</dbReference>
<dbReference type="Gene3D" id="3.40.50.720">
    <property type="entry name" value="NAD(P)-binding Rossmann-like Domain"/>
    <property type="match status" value="1"/>
</dbReference>
<protein>
    <submittedName>
        <fullName evidence="4">NAD(P)H-binding protein</fullName>
    </submittedName>
</protein>
<keyword evidence="2" id="KW-0472">Membrane</keyword>
<dbReference type="InterPro" id="IPR016040">
    <property type="entry name" value="NAD(P)-bd_dom"/>
</dbReference>
<proteinExistence type="predicted"/>
<evidence type="ECO:0000256" key="1">
    <source>
        <dbReference type="SAM" id="MobiDB-lite"/>
    </source>
</evidence>
<dbReference type="EMBL" id="JBHLZP010000007">
    <property type="protein sequence ID" value="MFB9831052.1"/>
    <property type="molecule type" value="Genomic_DNA"/>
</dbReference>
<keyword evidence="2" id="KW-0812">Transmembrane</keyword>
<feature type="domain" description="NAD(P)-binding" evidence="3">
    <location>
        <begin position="32"/>
        <end position="99"/>
    </location>
</feature>
<accession>A0ABV5Y9A9</accession>
<evidence type="ECO:0000256" key="2">
    <source>
        <dbReference type="SAM" id="Phobius"/>
    </source>
</evidence>
<feature type="transmembrane region" description="Helical" evidence="2">
    <location>
        <begin position="12"/>
        <end position="40"/>
    </location>
</feature>
<keyword evidence="2" id="KW-1133">Transmembrane helix</keyword>
<gene>
    <name evidence="4" type="ORF">ACFFNX_02470</name>
</gene>
<dbReference type="Pfam" id="PF13460">
    <property type="entry name" value="NAD_binding_10"/>
    <property type="match status" value="1"/>
</dbReference>
<comment type="caution">
    <text evidence="4">The sequence shown here is derived from an EMBL/GenBank/DDBJ whole genome shotgun (WGS) entry which is preliminary data.</text>
</comment>
<organism evidence="4 5">
    <name type="scientific">Actinoallomurus acaciae</name>
    <dbReference type="NCBI Taxonomy" id="502577"/>
    <lineage>
        <taxon>Bacteria</taxon>
        <taxon>Bacillati</taxon>
        <taxon>Actinomycetota</taxon>
        <taxon>Actinomycetes</taxon>
        <taxon>Streptosporangiales</taxon>
        <taxon>Thermomonosporaceae</taxon>
        <taxon>Actinoallomurus</taxon>
    </lineage>
</organism>
<sequence length="170" mass="18874">MSIILHKTRDFYVVAATYLIVMILVAGTTGLTGLIGTVIIREFARQNVPLRAPFRNPEKARHFDGLDGAELAQGDMLRPKTLTAASDGVDRVLLISSRRTHGGDAPHINRRLQGGRRDPRREAVRKGIRVGFDPKRFRGTPEHVDAALTSKIRGNPLRPPRQPSMRSTHS</sequence>
<dbReference type="Proteomes" id="UP001589627">
    <property type="component" value="Unassembled WGS sequence"/>
</dbReference>
<keyword evidence="5" id="KW-1185">Reference proteome</keyword>
<dbReference type="SUPFAM" id="SSF51735">
    <property type="entry name" value="NAD(P)-binding Rossmann-fold domains"/>
    <property type="match status" value="1"/>
</dbReference>
<evidence type="ECO:0000259" key="3">
    <source>
        <dbReference type="Pfam" id="PF13460"/>
    </source>
</evidence>
<feature type="region of interest" description="Disordered" evidence="1">
    <location>
        <begin position="103"/>
        <end position="123"/>
    </location>
</feature>
<reference evidence="4 5" key="1">
    <citation type="submission" date="2024-09" db="EMBL/GenBank/DDBJ databases">
        <authorList>
            <person name="Sun Q."/>
            <person name="Mori K."/>
        </authorList>
    </citation>
    <scope>NUCLEOTIDE SEQUENCE [LARGE SCALE GENOMIC DNA]</scope>
    <source>
        <strain evidence="4 5">TBRC 0563</strain>
    </source>
</reference>
<dbReference type="RefSeq" id="WP_378194462.1">
    <property type="nucleotide sequence ID" value="NZ_JBHLZP010000007.1"/>
</dbReference>